<evidence type="ECO:0000256" key="10">
    <source>
        <dbReference type="HAMAP-Rule" id="MF_00041"/>
    </source>
</evidence>
<dbReference type="InterPro" id="IPR024909">
    <property type="entry name" value="Cys-tRNA/MSH_ligase"/>
</dbReference>
<evidence type="ECO:0000313" key="13">
    <source>
        <dbReference type="Proteomes" id="UP000291088"/>
    </source>
</evidence>
<sequence>MAASLKLYNTLTREKVDFEPIDPTNVRMYVCGPTVYDFAHIGNARPVIVFDVLYRLLRHVYGEDHVTYVRNITDVDDKINARALRDFGARIADGSMSLNEAIRAVTEKTESQFHKDVAALGTLSPNVEPRATDNIPQMIEIIQRLLDAGHAYVARGAEGQEVLFSTASMPDYGQLSKRKLEDQQAGARIAVEAHKRNPADFVLWKESAATEPGWAAAFTVASSAVSIYGRPGWHIECSAMSDRYLWQEARERLSPRGKAKPHQFDIHGGGLDLIFPHHENEIAQSCCAYNTHVMANVWMHNGFLQVEGRKMSKSEGNFVTINELLAGTSRKPISGEVIRLTMLATHYRQPIDFSEAKLNYWRDKLSGWVKTFANHADAKFQNGLYVGQSPVAPSPEVVAALSDDLNFQEAIVHIDHLAQQAAGNPNAANELGSNLIWLGLFRSYLKEAYFDARMHSARPQLLSKYGETLEDARALVLNYYNWAGEIDARNRSRTELNELFQTRFPELASDHVKVVLHEHGAVTLEAISEESKLDGGEIDSIVSRRLALIKAKNFAEADKIRDDLLAKGIQLKDGKDPVTGERVTTWEVKR</sequence>
<dbReference type="GO" id="GO:0005829">
    <property type="term" value="C:cytosol"/>
    <property type="evidence" value="ECO:0007669"/>
    <property type="project" value="TreeGrafter"/>
</dbReference>
<evidence type="ECO:0000256" key="3">
    <source>
        <dbReference type="ARBA" id="ARBA00022598"/>
    </source>
</evidence>
<feature type="binding site" evidence="10">
    <location>
        <position position="31"/>
    </location>
    <ligand>
        <name>Zn(2+)</name>
        <dbReference type="ChEBI" id="CHEBI:29105"/>
    </ligand>
</feature>
<dbReference type="GO" id="GO:0006423">
    <property type="term" value="P:cysteinyl-tRNA aminoacylation"/>
    <property type="evidence" value="ECO:0007669"/>
    <property type="project" value="UniProtKB-UniRule"/>
</dbReference>
<feature type="binding site" evidence="10">
    <location>
        <position position="281"/>
    </location>
    <ligand>
        <name>Zn(2+)</name>
        <dbReference type="ChEBI" id="CHEBI:29105"/>
    </ligand>
</feature>
<keyword evidence="4 10" id="KW-0479">Metal-binding</keyword>
<dbReference type="InterPro" id="IPR009080">
    <property type="entry name" value="tRNAsynth_Ia_anticodon-bd"/>
</dbReference>
<dbReference type="SUPFAM" id="SSF52374">
    <property type="entry name" value="Nucleotidylyl transferase"/>
    <property type="match status" value="1"/>
</dbReference>
<evidence type="ECO:0000259" key="11">
    <source>
        <dbReference type="Pfam" id="PF01406"/>
    </source>
</evidence>
<feature type="domain" description="tRNA synthetases class I catalytic" evidence="11">
    <location>
        <begin position="18"/>
        <end position="360"/>
    </location>
</feature>
<dbReference type="InterPro" id="IPR032678">
    <property type="entry name" value="tRNA-synt_1_cat_dom"/>
</dbReference>
<keyword evidence="10" id="KW-0963">Cytoplasm</keyword>
<evidence type="ECO:0000256" key="7">
    <source>
        <dbReference type="ARBA" id="ARBA00022840"/>
    </source>
</evidence>
<evidence type="ECO:0000256" key="4">
    <source>
        <dbReference type="ARBA" id="ARBA00022723"/>
    </source>
</evidence>
<dbReference type="SUPFAM" id="SSF47323">
    <property type="entry name" value="Anticodon-binding domain of a subclass of class I aminoacyl-tRNA synthetases"/>
    <property type="match status" value="1"/>
</dbReference>
<feature type="binding site" evidence="10">
    <location>
        <position position="277"/>
    </location>
    <ligand>
        <name>Zn(2+)</name>
        <dbReference type="ChEBI" id="CHEBI:29105"/>
    </ligand>
</feature>
<dbReference type="InterPro" id="IPR015803">
    <property type="entry name" value="Cys-tRNA-ligase"/>
</dbReference>
<organism evidence="12 13">
    <name type="scientific">Ciceribacter ferrooxidans</name>
    <dbReference type="NCBI Taxonomy" id="2509717"/>
    <lineage>
        <taxon>Bacteria</taxon>
        <taxon>Pseudomonadati</taxon>
        <taxon>Pseudomonadota</taxon>
        <taxon>Alphaproteobacteria</taxon>
        <taxon>Hyphomicrobiales</taxon>
        <taxon>Rhizobiaceae</taxon>
        <taxon>Ciceribacter</taxon>
    </lineage>
</organism>
<keyword evidence="5 10" id="KW-0547">Nucleotide-binding</keyword>
<dbReference type="Proteomes" id="UP000291088">
    <property type="component" value="Unassembled WGS sequence"/>
</dbReference>
<gene>
    <name evidence="10" type="primary">cysS</name>
    <name evidence="12" type="ORF">EUU22_07440</name>
</gene>
<accession>A0A4Q2THD7</accession>
<dbReference type="RefSeq" id="WP_129331374.1">
    <property type="nucleotide sequence ID" value="NZ_SDVB01000170.1"/>
</dbReference>
<dbReference type="HAMAP" id="MF_00041">
    <property type="entry name" value="Cys_tRNA_synth"/>
    <property type="match status" value="1"/>
</dbReference>
<reference evidence="12 13" key="1">
    <citation type="submission" date="2019-01" db="EMBL/GenBank/DDBJ databases">
        <authorList>
            <person name="Deng T."/>
        </authorList>
    </citation>
    <scope>NUCLEOTIDE SEQUENCE [LARGE SCALE GENOMIC DNA]</scope>
    <source>
        <strain evidence="12 13">F8825</strain>
    </source>
</reference>
<evidence type="ECO:0000256" key="2">
    <source>
        <dbReference type="ARBA" id="ARBA00011245"/>
    </source>
</evidence>
<dbReference type="NCBIfam" id="TIGR00435">
    <property type="entry name" value="cysS"/>
    <property type="match status" value="1"/>
</dbReference>
<dbReference type="CDD" id="cd00672">
    <property type="entry name" value="CysRS_core"/>
    <property type="match status" value="1"/>
</dbReference>
<dbReference type="PRINTS" id="PR00983">
    <property type="entry name" value="TRNASYNTHCYS"/>
</dbReference>
<dbReference type="GO" id="GO:0005524">
    <property type="term" value="F:ATP binding"/>
    <property type="evidence" value="ECO:0007669"/>
    <property type="project" value="UniProtKB-UniRule"/>
</dbReference>
<dbReference type="AlphaFoldDB" id="A0A4Q2THD7"/>
<feature type="short sequence motif" description="'KMSKS' region" evidence="10">
    <location>
        <begin position="310"/>
        <end position="314"/>
    </location>
</feature>
<evidence type="ECO:0000256" key="1">
    <source>
        <dbReference type="ARBA" id="ARBA00005594"/>
    </source>
</evidence>
<feature type="short sequence motif" description="'HIGH' region" evidence="10">
    <location>
        <begin position="33"/>
        <end position="43"/>
    </location>
</feature>
<dbReference type="OrthoDB" id="9815130at2"/>
<evidence type="ECO:0000313" key="12">
    <source>
        <dbReference type="EMBL" id="RYC17798.1"/>
    </source>
</evidence>
<dbReference type="Gene3D" id="3.40.50.620">
    <property type="entry name" value="HUPs"/>
    <property type="match status" value="1"/>
</dbReference>
<proteinExistence type="inferred from homology"/>
<comment type="cofactor">
    <cofactor evidence="10">
        <name>Zn(2+)</name>
        <dbReference type="ChEBI" id="CHEBI:29105"/>
    </cofactor>
    <text evidence="10">Binds 1 zinc ion per subunit.</text>
</comment>
<dbReference type="GO" id="GO:0008270">
    <property type="term" value="F:zinc ion binding"/>
    <property type="evidence" value="ECO:0007669"/>
    <property type="project" value="UniProtKB-UniRule"/>
</dbReference>
<dbReference type="EMBL" id="SDVB01000170">
    <property type="protein sequence ID" value="RYC17798.1"/>
    <property type="molecule type" value="Genomic_DNA"/>
</dbReference>
<name>A0A4Q2THD7_9HYPH</name>
<dbReference type="Pfam" id="PF01406">
    <property type="entry name" value="tRNA-synt_1e"/>
    <property type="match status" value="1"/>
</dbReference>
<dbReference type="InterPro" id="IPR014729">
    <property type="entry name" value="Rossmann-like_a/b/a_fold"/>
</dbReference>
<keyword evidence="9 10" id="KW-0030">Aminoacyl-tRNA synthetase</keyword>
<keyword evidence="3 10" id="KW-0436">Ligase</keyword>
<comment type="subunit">
    <text evidence="2 10">Monomer.</text>
</comment>
<protein>
    <recommendedName>
        <fullName evidence="10">Cysteine--tRNA ligase</fullName>
        <ecNumber evidence="10">6.1.1.16</ecNumber>
    </recommendedName>
    <alternativeName>
        <fullName evidence="10">Cysteinyl-tRNA synthetase</fullName>
        <shortName evidence="10">CysRS</shortName>
    </alternativeName>
</protein>
<dbReference type="Gene3D" id="1.20.120.1910">
    <property type="entry name" value="Cysteine-tRNA ligase, C-terminal anti-codon recognition domain"/>
    <property type="match status" value="1"/>
</dbReference>
<comment type="catalytic activity">
    <reaction evidence="10">
        <text>tRNA(Cys) + L-cysteine + ATP = L-cysteinyl-tRNA(Cys) + AMP + diphosphate</text>
        <dbReference type="Rhea" id="RHEA:17773"/>
        <dbReference type="Rhea" id="RHEA-COMP:9661"/>
        <dbReference type="Rhea" id="RHEA-COMP:9679"/>
        <dbReference type="ChEBI" id="CHEBI:30616"/>
        <dbReference type="ChEBI" id="CHEBI:33019"/>
        <dbReference type="ChEBI" id="CHEBI:35235"/>
        <dbReference type="ChEBI" id="CHEBI:78442"/>
        <dbReference type="ChEBI" id="CHEBI:78517"/>
        <dbReference type="ChEBI" id="CHEBI:456215"/>
        <dbReference type="EC" id="6.1.1.16"/>
    </reaction>
</comment>
<comment type="subcellular location">
    <subcellularLocation>
        <location evidence="10">Cytoplasm</location>
    </subcellularLocation>
</comment>
<comment type="similarity">
    <text evidence="1 10">Belongs to the class-I aminoacyl-tRNA synthetase family.</text>
</comment>
<dbReference type="GO" id="GO:0004817">
    <property type="term" value="F:cysteine-tRNA ligase activity"/>
    <property type="evidence" value="ECO:0007669"/>
    <property type="project" value="UniProtKB-UniRule"/>
</dbReference>
<keyword evidence="7 10" id="KW-0067">ATP-binding</keyword>
<evidence type="ECO:0000256" key="9">
    <source>
        <dbReference type="ARBA" id="ARBA00023146"/>
    </source>
</evidence>
<keyword evidence="8 10" id="KW-0648">Protein biosynthesis</keyword>
<dbReference type="PANTHER" id="PTHR10890:SF3">
    <property type="entry name" value="CYSTEINE--TRNA LIGASE, CYTOPLASMIC"/>
    <property type="match status" value="1"/>
</dbReference>
<evidence type="ECO:0000256" key="6">
    <source>
        <dbReference type="ARBA" id="ARBA00022833"/>
    </source>
</evidence>
<keyword evidence="13" id="KW-1185">Reference proteome</keyword>
<keyword evidence="6 10" id="KW-0862">Zinc</keyword>
<feature type="binding site" evidence="10">
    <location>
        <position position="313"/>
    </location>
    <ligand>
        <name>ATP</name>
        <dbReference type="ChEBI" id="CHEBI:30616"/>
    </ligand>
</feature>
<dbReference type="EC" id="6.1.1.16" evidence="10"/>
<dbReference type="PANTHER" id="PTHR10890">
    <property type="entry name" value="CYSTEINYL-TRNA SYNTHETASE"/>
    <property type="match status" value="1"/>
</dbReference>
<comment type="caution">
    <text evidence="12">The sequence shown here is derived from an EMBL/GenBank/DDBJ whole genome shotgun (WGS) entry which is preliminary data.</text>
</comment>
<evidence type="ECO:0000256" key="5">
    <source>
        <dbReference type="ARBA" id="ARBA00022741"/>
    </source>
</evidence>
<feature type="binding site" evidence="10">
    <location>
        <position position="237"/>
    </location>
    <ligand>
        <name>Zn(2+)</name>
        <dbReference type="ChEBI" id="CHEBI:29105"/>
    </ligand>
</feature>
<evidence type="ECO:0000256" key="8">
    <source>
        <dbReference type="ARBA" id="ARBA00022917"/>
    </source>
</evidence>